<dbReference type="InterPro" id="IPR027470">
    <property type="entry name" value="Cation_efflux_CTD"/>
</dbReference>
<dbReference type="Gene3D" id="1.20.1510.10">
    <property type="entry name" value="Cation efflux protein transmembrane domain"/>
    <property type="match status" value="1"/>
</dbReference>
<evidence type="ECO:0000256" key="7">
    <source>
        <dbReference type="SAM" id="Phobius"/>
    </source>
</evidence>
<evidence type="ECO:0000256" key="2">
    <source>
        <dbReference type="ARBA" id="ARBA00008114"/>
    </source>
</evidence>
<dbReference type="Pfam" id="PF16916">
    <property type="entry name" value="ZT_dimer"/>
    <property type="match status" value="1"/>
</dbReference>
<keyword evidence="3" id="KW-0813">Transport</keyword>
<dbReference type="SUPFAM" id="SSF160240">
    <property type="entry name" value="Cation efflux protein cytoplasmic domain-like"/>
    <property type="match status" value="1"/>
</dbReference>
<dbReference type="PANTHER" id="PTHR13414">
    <property type="entry name" value="HUEL-CATION TRANSPORTER"/>
    <property type="match status" value="1"/>
</dbReference>
<protein>
    <submittedName>
        <fullName evidence="10">Cation diffusion facilitator family transporter</fullName>
    </submittedName>
</protein>
<feature type="domain" description="Cation efflux protein cytoplasmic" evidence="9">
    <location>
        <begin position="229"/>
        <end position="305"/>
    </location>
</feature>
<name>A0A397NIL4_9SPHN</name>
<dbReference type="GO" id="GO:0006829">
    <property type="term" value="P:zinc ion transport"/>
    <property type="evidence" value="ECO:0007669"/>
    <property type="project" value="InterPro"/>
</dbReference>
<dbReference type="NCBIfam" id="TIGR01297">
    <property type="entry name" value="CDF"/>
    <property type="match status" value="1"/>
</dbReference>
<keyword evidence="4 7" id="KW-0812">Transmembrane</keyword>
<dbReference type="OrthoDB" id="9806522at2"/>
<feature type="transmembrane region" description="Helical" evidence="7">
    <location>
        <begin position="82"/>
        <end position="103"/>
    </location>
</feature>
<dbReference type="Gene3D" id="3.30.70.1350">
    <property type="entry name" value="Cation efflux protein, cytoplasmic domain"/>
    <property type="match status" value="1"/>
</dbReference>
<accession>A0A397NIL4</accession>
<evidence type="ECO:0000256" key="6">
    <source>
        <dbReference type="ARBA" id="ARBA00023136"/>
    </source>
</evidence>
<keyword evidence="6 7" id="KW-0472">Membrane</keyword>
<reference evidence="10 11" key="1">
    <citation type="submission" date="2018-08" db="EMBL/GenBank/DDBJ databases">
        <title>Genomic Encyclopedia of Type Strains, Phase IV (KMG-IV): sequencing the most valuable type-strain genomes for metagenomic binning, comparative biology and taxonomic classification.</title>
        <authorList>
            <person name="Goeker M."/>
        </authorList>
    </citation>
    <scope>NUCLEOTIDE SEQUENCE [LARGE SCALE GENOMIC DNA]</scope>
    <source>
        <strain evidence="10 11">DSM 25527</strain>
    </source>
</reference>
<dbReference type="InterPro" id="IPR027469">
    <property type="entry name" value="Cation_efflux_TMD_sf"/>
</dbReference>
<dbReference type="SUPFAM" id="SSF161111">
    <property type="entry name" value="Cation efflux protein transmembrane domain-like"/>
    <property type="match status" value="1"/>
</dbReference>
<dbReference type="AlphaFoldDB" id="A0A397NIL4"/>
<comment type="subcellular location">
    <subcellularLocation>
        <location evidence="1">Membrane</location>
        <topology evidence="1">Multi-pass membrane protein</topology>
    </subcellularLocation>
</comment>
<dbReference type="InterPro" id="IPR058533">
    <property type="entry name" value="Cation_efflux_TM"/>
</dbReference>
<feature type="transmembrane region" description="Helical" evidence="7">
    <location>
        <begin position="12"/>
        <end position="33"/>
    </location>
</feature>
<evidence type="ECO:0000259" key="8">
    <source>
        <dbReference type="Pfam" id="PF01545"/>
    </source>
</evidence>
<sequence length="317" mass="34231">MADTPKPPGKQSNLVLVAALAANLGIAVAKFIAAGISGSSSMLTEGVHSVVDSGNQMLLLYGKHRAKRPADHDHPFGYGRELYFWSFVVAILIFAVGAGVSIYEGWLHFVEPEEMTSATLNYIVLGVAFLMEGTSWYLALREFAASKGRMRWWPAIRHSKDPANFIVLFEDSAALAGLVVAAIGVWASHYFNDPRLDGIASIVIGIILALVATLLARESKGLLIGERADNDVIRAVHRVAAAYPSVSSVNHVRTIHTAPDKVFVAISVDFDDALTMGDAETLIEQIETRLKAEIPALSSIYIRPEKAENTNVIPAPA</sequence>
<feature type="transmembrane region" description="Helical" evidence="7">
    <location>
        <begin position="165"/>
        <end position="187"/>
    </location>
</feature>
<evidence type="ECO:0000256" key="1">
    <source>
        <dbReference type="ARBA" id="ARBA00004141"/>
    </source>
</evidence>
<dbReference type="InterPro" id="IPR036837">
    <property type="entry name" value="Cation_efflux_CTD_sf"/>
</dbReference>
<evidence type="ECO:0000313" key="11">
    <source>
        <dbReference type="Proteomes" id="UP000266568"/>
    </source>
</evidence>
<comment type="caution">
    <text evidence="10">The sequence shown here is derived from an EMBL/GenBank/DDBJ whole genome shotgun (WGS) entry which is preliminary data.</text>
</comment>
<comment type="similarity">
    <text evidence="2">Belongs to the cation diffusion facilitator (CDF) transporter (TC 2.A.4) family.</text>
</comment>
<dbReference type="InterPro" id="IPR040177">
    <property type="entry name" value="SLC30A9"/>
</dbReference>
<dbReference type="GO" id="GO:0016020">
    <property type="term" value="C:membrane"/>
    <property type="evidence" value="ECO:0007669"/>
    <property type="project" value="UniProtKB-SubCell"/>
</dbReference>
<dbReference type="GO" id="GO:0008324">
    <property type="term" value="F:monoatomic cation transmembrane transporter activity"/>
    <property type="evidence" value="ECO:0007669"/>
    <property type="project" value="InterPro"/>
</dbReference>
<dbReference type="Pfam" id="PF01545">
    <property type="entry name" value="Cation_efflux"/>
    <property type="match status" value="1"/>
</dbReference>
<dbReference type="Proteomes" id="UP000266568">
    <property type="component" value="Unassembled WGS sequence"/>
</dbReference>
<feature type="transmembrane region" description="Helical" evidence="7">
    <location>
        <begin position="199"/>
        <end position="217"/>
    </location>
</feature>
<keyword evidence="11" id="KW-1185">Reference proteome</keyword>
<dbReference type="InterPro" id="IPR002524">
    <property type="entry name" value="Cation_efflux"/>
</dbReference>
<gene>
    <name evidence="10" type="ORF">DFR49_4346</name>
</gene>
<evidence type="ECO:0000256" key="4">
    <source>
        <dbReference type="ARBA" id="ARBA00022692"/>
    </source>
</evidence>
<dbReference type="EMBL" id="QXDC01000007">
    <property type="protein sequence ID" value="RIA35369.1"/>
    <property type="molecule type" value="Genomic_DNA"/>
</dbReference>
<keyword evidence="5 7" id="KW-1133">Transmembrane helix</keyword>
<evidence type="ECO:0000256" key="3">
    <source>
        <dbReference type="ARBA" id="ARBA00022448"/>
    </source>
</evidence>
<evidence type="ECO:0000256" key="5">
    <source>
        <dbReference type="ARBA" id="ARBA00022989"/>
    </source>
</evidence>
<dbReference type="PANTHER" id="PTHR13414:SF9">
    <property type="entry name" value="PROTON-COUPLED ZINC ANTIPORTER SLC30A9, MITOCHONDRIAL"/>
    <property type="match status" value="1"/>
</dbReference>
<dbReference type="RefSeq" id="WP_119037784.1">
    <property type="nucleotide sequence ID" value="NZ_QXDC01000007.1"/>
</dbReference>
<evidence type="ECO:0000259" key="9">
    <source>
        <dbReference type="Pfam" id="PF16916"/>
    </source>
</evidence>
<feature type="domain" description="Cation efflux protein transmembrane" evidence="8">
    <location>
        <begin position="16"/>
        <end position="223"/>
    </location>
</feature>
<proteinExistence type="inferred from homology"/>
<feature type="transmembrane region" description="Helical" evidence="7">
    <location>
        <begin position="123"/>
        <end position="144"/>
    </location>
</feature>
<organism evidence="10 11">
    <name type="scientific">Hephaestia caeni</name>
    <dbReference type="NCBI Taxonomy" id="645617"/>
    <lineage>
        <taxon>Bacteria</taxon>
        <taxon>Pseudomonadati</taxon>
        <taxon>Pseudomonadota</taxon>
        <taxon>Alphaproteobacteria</taxon>
        <taxon>Sphingomonadales</taxon>
        <taxon>Sphingomonadaceae</taxon>
        <taxon>Hephaestia</taxon>
    </lineage>
</organism>
<evidence type="ECO:0000313" key="10">
    <source>
        <dbReference type="EMBL" id="RIA35369.1"/>
    </source>
</evidence>